<keyword evidence="3 6" id="KW-0378">Hydrolase</keyword>
<organism evidence="9 10">
    <name type="scientific">Sphingomonas qilianensis</name>
    <dbReference type="NCBI Taxonomy" id="1736690"/>
    <lineage>
        <taxon>Bacteria</taxon>
        <taxon>Pseudomonadati</taxon>
        <taxon>Pseudomonadota</taxon>
        <taxon>Alphaproteobacteria</taxon>
        <taxon>Sphingomonadales</taxon>
        <taxon>Sphingomonadaceae</taxon>
        <taxon>Sphingomonas</taxon>
    </lineage>
</organism>
<evidence type="ECO:0000256" key="6">
    <source>
        <dbReference type="RuleBase" id="RU003983"/>
    </source>
</evidence>
<sequence>MTFWLRASCAAVCLVSTVQAVAKDAIPAVPPYVAAYQPQGVDERGVWMIADEAERSLRDSKTLIGDTALNAYLRDVLCRTVGADRCGGVRLYVVRQALFNAFMTPNGTMVVYSGLLLRVRDEAELAAVLGHEFAHFELRHTLRGFQHTRSATDIGAWAGLLAAGARTYGTAQSYQMIQLSAIGSIFSFNRDQERQADLLSMAYLKASPYDPRCFADIWLRLMDEADATARGRRQRSKRYDRTAFFATHPPTLERATYLRDLATVMNKPGEDDAPRYDAKLAAWRRQFLADQLKLNDFEGTDYLLGELARSGWTADLLFARGELYRARGNPRDLVAAASFYRDAIGQDPANAEAYRGLGLAQLRSRDPAGGDALRKYLAMRPDAPDGAMISTLVQ</sequence>
<reference evidence="9 10" key="1">
    <citation type="submission" date="2024-05" db="EMBL/GenBank/DDBJ databases">
        <authorList>
            <person name="Liu Q."/>
            <person name="Xin Y.-H."/>
        </authorList>
    </citation>
    <scope>NUCLEOTIDE SEQUENCE [LARGE SCALE GENOMIC DNA]</scope>
    <source>
        <strain evidence="9 10">CGMCC 1.15349</strain>
    </source>
</reference>
<feature type="domain" description="Peptidase M48" evidence="8">
    <location>
        <begin position="90"/>
        <end position="260"/>
    </location>
</feature>
<comment type="similarity">
    <text evidence="6">Belongs to the peptidase M48 family.</text>
</comment>
<evidence type="ECO:0000256" key="5">
    <source>
        <dbReference type="ARBA" id="ARBA00023049"/>
    </source>
</evidence>
<dbReference type="EMBL" id="JBDIMF010000001">
    <property type="protein sequence ID" value="MEN2785167.1"/>
    <property type="molecule type" value="Genomic_DNA"/>
</dbReference>
<comment type="cofactor">
    <cofactor evidence="6">
        <name>Zn(2+)</name>
        <dbReference type="ChEBI" id="CHEBI:29105"/>
    </cofactor>
    <text evidence="6">Binds 1 zinc ion per subunit.</text>
</comment>
<dbReference type="InterPro" id="IPR011990">
    <property type="entry name" value="TPR-like_helical_dom_sf"/>
</dbReference>
<evidence type="ECO:0000259" key="8">
    <source>
        <dbReference type="Pfam" id="PF01435"/>
    </source>
</evidence>
<comment type="caution">
    <text evidence="9">The sequence shown here is derived from an EMBL/GenBank/DDBJ whole genome shotgun (WGS) entry which is preliminary data.</text>
</comment>
<proteinExistence type="inferred from homology"/>
<feature type="chain" id="PRO_5046867789" evidence="7">
    <location>
        <begin position="23"/>
        <end position="394"/>
    </location>
</feature>
<dbReference type="PANTHER" id="PTHR22726:SF1">
    <property type="entry name" value="METALLOENDOPEPTIDASE OMA1, MITOCHONDRIAL"/>
    <property type="match status" value="1"/>
</dbReference>
<keyword evidence="10" id="KW-1185">Reference proteome</keyword>
<dbReference type="InterPro" id="IPR001915">
    <property type="entry name" value="Peptidase_M48"/>
</dbReference>
<dbReference type="Pfam" id="PF01435">
    <property type="entry name" value="Peptidase_M48"/>
    <property type="match status" value="1"/>
</dbReference>
<dbReference type="CDD" id="cd07324">
    <property type="entry name" value="M48C_Oma1-like"/>
    <property type="match status" value="1"/>
</dbReference>
<evidence type="ECO:0000313" key="9">
    <source>
        <dbReference type="EMBL" id="MEN2785167.1"/>
    </source>
</evidence>
<dbReference type="GO" id="GO:0008237">
    <property type="term" value="F:metallopeptidase activity"/>
    <property type="evidence" value="ECO:0007669"/>
    <property type="project" value="UniProtKB-KW"/>
</dbReference>
<dbReference type="SUPFAM" id="SSF48452">
    <property type="entry name" value="TPR-like"/>
    <property type="match status" value="1"/>
</dbReference>
<keyword evidence="7" id="KW-0732">Signal</keyword>
<keyword evidence="1 6" id="KW-0645">Protease</keyword>
<feature type="signal peptide" evidence="7">
    <location>
        <begin position="1"/>
        <end position="22"/>
    </location>
</feature>
<name>A0ABU9XMW6_9SPHN</name>
<gene>
    <name evidence="9" type="ORF">ABC969_01890</name>
</gene>
<protein>
    <submittedName>
        <fullName evidence="9">M48 family metalloprotease</fullName>
        <ecNumber evidence="9">3.4.24.-</ecNumber>
    </submittedName>
</protein>
<evidence type="ECO:0000256" key="1">
    <source>
        <dbReference type="ARBA" id="ARBA00022670"/>
    </source>
</evidence>
<accession>A0ABU9XMW6</accession>
<evidence type="ECO:0000313" key="10">
    <source>
        <dbReference type="Proteomes" id="UP001404104"/>
    </source>
</evidence>
<dbReference type="InterPro" id="IPR051156">
    <property type="entry name" value="Mito/Outer_Membr_Metalloprot"/>
</dbReference>
<evidence type="ECO:0000256" key="2">
    <source>
        <dbReference type="ARBA" id="ARBA00022723"/>
    </source>
</evidence>
<dbReference type="EC" id="3.4.24.-" evidence="9"/>
<dbReference type="RefSeq" id="WP_345862573.1">
    <property type="nucleotide sequence ID" value="NZ_JBDIMF010000001.1"/>
</dbReference>
<dbReference type="PANTHER" id="PTHR22726">
    <property type="entry name" value="METALLOENDOPEPTIDASE OMA1"/>
    <property type="match status" value="1"/>
</dbReference>
<keyword evidence="2" id="KW-0479">Metal-binding</keyword>
<dbReference type="Gene3D" id="1.25.40.10">
    <property type="entry name" value="Tetratricopeptide repeat domain"/>
    <property type="match status" value="1"/>
</dbReference>
<dbReference type="Gene3D" id="3.30.2010.10">
    <property type="entry name" value="Metalloproteases ('zincins'), catalytic domain"/>
    <property type="match status" value="1"/>
</dbReference>
<evidence type="ECO:0000256" key="3">
    <source>
        <dbReference type="ARBA" id="ARBA00022801"/>
    </source>
</evidence>
<evidence type="ECO:0000256" key="4">
    <source>
        <dbReference type="ARBA" id="ARBA00022833"/>
    </source>
</evidence>
<evidence type="ECO:0000256" key="7">
    <source>
        <dbReference type="SAM" id="SignalP"/>
    </source>
</evidence>
<keyword evidence="4 6" id="KW-0862">Zinc</keyword>
<dbReference type="Proteomes" id="UP001404104">
    <property type="component" value="Unassembled WGS sequence"/>
</dbReference>
<keyword evidence="5 6" id="KW-0482">Metalloprotease</keyword>